<evidence type="ECO:0000256" key="4">
    <source>
        <dbReference type="ARBA" id="ARBA00022597"/>
    </source>
</evidence>
<dbReference type="InParanoid" id="A0A212QXG4"/>
<name>A0A212QXG4_9CHLR</name>
<dbReference type="SUPFAM" id="SSF52540">
    <property type="entry name" value="P-loop containing nucleoside triphosphate hydrolases"/>
    <property type="match status" value="2"/>
</dbReference>
<dbReference type="GO" id="GO:0016887">
    <property type="term" value="F:ATP hydrolysis activity"/>
    <property type="evidence" value="ECO:0007669"/>
    <property type="project" value="InterPro"/>
</dbReference>
<evidence type="ECO:0000256" key="5">
    <source>
        <dbReference type="ARBA" id="ARBA00022737"/>
    </source>
</evidence>
<dbReference type="GO" id="GO:0005886">
    <property type="term" value="C:plasma membrane"/>
    <property type="evidence" value="ECO:0007669"/>
    <property type="project" value="UniProtKB-SubCell"/>
</dbReference>
<feature type="domain" description="ABC transporter" evidence="10">
    <location>
        <begin position="6"/>
        <end position="243"/>
    </location>
</feature>
<keyword evidence="2" id="KW-0813">Transport</keyword>
<evidence type="ECO:0000313" key="12">
    <source>
        <dbReference type="Proteomes" id="UP000197025"/>
    </source>
</evidence>
<dbReference type="InterPro" id="IPR017871">
    <property type="entry name" value="ABC_transporter-like_CS"/>
</dbReference>
<dbReference type="RefSeq" id="WP_200808116.1">
    <property type="nucleotide sequence ID" value="NZ_FYEK01000027.1"/>
</dbReference>
<dbReference type="InterPro" id="IPR050107">
    <property type="entry name" value="ABC_carbohydrate_import_ATPase"/>
</dbReference>
<dbReference type="PANTHER" id="PTHR43790">
    <property type="entry name" value="CARBOHYDRATE TRANSPORT ATP-BINDING PROTEIN MG119-RELATED"/>
    <property type="match status" value="1"/>
</dbReference>
<dbReference type="CDD" id="cd03215">
    <property type="entry name" value="ABC_Carb_Monos_II"/>
    <property type="match status" value="1"/>
</dbReference>
<reference evidence="12" key="1">
    <citation type="submission" date="2017-06" db="EMBL/GenBank/DDBJ databases">
        <authorList>
            <person name="Varghese N."/>
            <person name="Submissions S."/>
        </authorList>
    </citation>
    <scope>NUCLEOTIDE SEQUENCE [LARGE SCALE GENOMIC DNA]</scope>
    <source>
        <strain evidence="12">JAD2</strain>
    </source>
</reference>
<feature type="domain" description="ABC transporter" evidence="10">
    <location>
        <begin position="242"/>
        <end position="497"/>
    </location>
</feature>
<organism evidence="11 12">
    <name type="scientific">Thermoflexus hugenholtzii JAD2</name>
    <dbReference type="NCBI Taxonomy" id="877466"/>
    <lineage>
        <taxon>Bacteria</taxon>
        <taxon>Bacillati</taxon>
        <taxon>Chloroflexota</taxon>
        <taxon>Thermoflexia</taxon>
        <taxon>Thermoflexales</taxon>
        <taxon>Thermoflexaceae</taxon>
        <taxon>Thermoflexus</taxon>
    </lineage>
</organism>
<evidence type="ECO:0000259" key="10">
    <source>
        <dbReference type="PROSITE" id="PS50893"/>
    </source>
</evidence>
<comment type="subcellular location">
    <subcellularLocation>
        <location evidence="1">Cell membrane</location>
        <topology evidence="1">Peripheral membrane protein</topology>
    </subcellularLocation>
</comment>
<keyword evidence="12" id="KW-1185">Reference proteome</keyword>
<gene>
    <name evidence="11" type="ORF">SAMN02746019_00008190</name>
</gene>
<dbReference type="PANTHER" id="PTHR43790:SF3">
    <property type="entry name" value="D-ALLOSE IMPORT ATP-BINDING PROTEIN ALSA-RELATED"/>
    <property type="match status" value="1"/>
</dbReference>
<dbReference type="SMART" id="SM00382">
    <property type="entry name" value="AAA"/>
    <property type="match status" value="2"/>
</dbReference>
<proteinExistence type="predicted"/>
<dbReference type="Gene3D" id="3.40.50.300">
    <property type="entry name" value="P-loop containing nucleotide triphosphate hydrolases"/>
    <property type="match status" value="2"/>
</dbReference>
<dbReference type="InterPro" id="IPR003439">
    <property type="entry name" value="ABC_transporter-like_ATP-bd"/>
</dbReference>
<sequence>MDTPLLALRNIYKAFPGVQALAGVSLDLHAGEVHALVGENGAGKSTLIKIAAGVHEPDAGEILIGGRPVRLQGPRHATTLGIAVIHQEPYLFPTLSVLENLFVGFHPRRGPLGLVDWRAMAQRAEGVFRELGISLPLDRPAGELSAAQQQLLQIARSLLQDARVLIMDEPTSSLSQKEVEILFGIIGRLRQRGVGVLYISHRLEEVFALADRVTVLRDGQWVGTYPISAVTPEALIARMVGRELTQMFPHTPHPPGEVRLRVQGLGRPGLFEGISFELRAGEIVGMAGLVGAGRSEVAQAIFGILPLEEGWIEVDGRRMVPRAPWEAMAAGIFYIPEDRHRQGIVAPLSVRANLTLAILRRLARFGWIDRRAEDALVDAYRERLRIRVSDPEQPVGTLSGGNQQKVVVARGLATQPRVLILDEPTRGIDVGTKAEIHRLMDELAGQGMAILMISSELPEILGMSDRILVMRAGRLMGELRREEATPEQVMALAMGLTSNGGVQAPEAR</sequence>
<dbReference type="GO" id="GO:0005524">
    <property type="term" value="F:ATP binding"/>
    <property type="evidence" value="ECO:0007669"/>
    <property type="project" value="UniProtKB-KW"/>
</dbReference>
<keyword evidence="4" id="KW-0762">Sugar transport</keyword>
<keyword evidence="5" id="KW-0677">Repeat</keyword>
<dbReference type="FunCoup" id="A0A212QXG4">
    <property type="interactions" value="78"/>
</dbReference>
<evidence type="ECO:0000256" key="7">
    <source>
        <dbReference type="ARBA" id="ARBA00022840"/>
    </source>
</evidence>
<evidence type="ECO:0000256" key="8">
    <source>
        <dbReference type="ARBA" id="ARBA00022967"/>
    </source>
</evidence>
<dbReference type="PROSITE" id="PS00211">
    <property type="entry name" value="ABC_TRANSPORTER_1"/>
    <property type="match status" value="1"/>
</dbReference>
<evidence type="ECO:0000256" key="2">
    <source>
        <dbReference type="ARBA" id="ARBA00022448"/>
    </source>
</evidence>
<evidence type="ECO:0000313" key="11">
    <source>
        <dbReference type="EMBL" id="SNB64399.1"/>
    </source>
</evidence>
<dbReference type="Proteomes" id="UP000197025">
    <property type="component" value="Unassembled WGS sequence"/>
</dbReference>
<keyword evidence="8" id="KW-1278">Translocase</keyword>
<evidence type="ECO:0000256" key="6">
    <source>
        <dbReference type="ARBA" id="ARBA00022741"/>
    </source>
</evidence>
<dbReference type="EMBL" id="FYEK01000027">
    <property type="protein sequence ID" value="SNB64399.1"/>
    <property type="molecule type" value="Genomic_DNA"/>
</dbReference>
<keyword evidence="7 11" id="KW-0067">ATP-binding</keyword>
<evidence type="ECO:0000256" key="3">
    <source>
        <dbReference type="ARBA" id="ARBA00022475"/>
    </source>
</evidence>
<keyword evidence="9" id="KW-0472">Membrane</keyword>
<dbReference type="AlphaFoldDB" id="A0A212QXG4"/>
<dbReference type="PROSITE" id="PS50893">
    <property type="entry name" value="ABC_TRANSPORTER_2"/>
    <property type="match status" value="2"/>
</dbReference>
<evidence type="ECO:0000256" key="9">
    <source>
        <dbReference type="ARBA" id="ARBA00023136"/>
    </source>
</evidence>
<evidence type="ECO:0000256" key="1">
    <source>
        <dbReference type="ARBA" id="ARBA00004202"/>
    </source>
</evidence>
<keyword evidence="6" id="KW-0547">Nucleotide-binding</keyword>
<dbReference type="InterPro" id="IPR003593">
    <property type="entry name" value="AAA+_ATPase"/>
</dbReference>
<dbReference type="CDD" id="cd03216">
    <property type="entry name" value="ABC_Carb_Monos_I"/>
    <property type="match status" value="1"/>
</dbReference>
<dbReference type="InterPro" id="IPR027417">
    <property type="entry name" value="P-loop_NTPase"/>
</dbReference>
<dbReference type="FunFam" id="3.40.50.300:FF:000127">
    <property type="entry name" value="Ribose import ATP-binding protein RbsA"/>
    <property type="match status" value="1"/>
</dbReference>
<accession>A0A212QXG4</accession>
<protein>
    <submittedName>
        <fullName evidence="11">Rhamnose transport system ATP-binding protein</fullName>
    </submittedName>
</protein>
<keyword evidence="3" id="KW-1003">Cell membrane</keyword>
<dbReference type="Pfam" id="PF00005">
    <property type="entry name" value="ABC_tran"/>
    <property type="match status" value="2"/>
</dbReference>